<dbReference type="PROSITE" id="PS50109">
    <property type="entry name" value="HIS_KIN"/>
    <property type="match status" value="1"/>
</dbReference>
<dbReference type="Pfam" id="PF00989">
    <property type="entry name" value="PAS"/>
    <property type="match status" value="1"/>
</dbReference>
<dbReference type="InterPro" id="IPR013655">
    <property type="entry name" value="PAS_fold_3"/>
</dbReference>
<dbReference type="SUPFAM" id="SSF55785">
    <property type="entry name" value="PYP-like sensor domain (PAS domain)"/>
    <property type="match status" value="3"/>
</dbReference>
<dbReference type="InterPro" id="IPR005467">
    <property type="entry name" value="His_kinase_dom"/>
</dbReference>
<protein>
    <submittedName>
        <fullName evidence="8">PAS domain S-box protein</fullName>
    </submittedName>
</protein>
<dbReference type="PANTHER" id="PTHR24421:SF59">
    <property type="entry name" value="OXYGEN SENSOR HISTIDINE KINASE NREB"/>
    <property type="match status" value="1"/>
</dbReference>
<dbReference type="PROSITE" id="PS50112">
    <property type="entry name" value="PAS"/>
    <property type="match status" value="2"/>
</dbReference>
<dbReference type="Gene3D" id="2.10.70.100">
    <property type="match status" value="1"/>
</dbReference>
<evidence type="ECO:0000259" key="6">
    <source>
        <dbReference type="PROSITE" id="PS50112"/>
    </source>
</evidence>
<dbReference type="InterPro" id="IPR011712">
    <property type="entry name" value="Sig_transdc_His_kin_sub3_dim/P"/>
</dbReference>
<feature type="domain" description="PAC" evidence="7">
    <location>
        <begin position="225"/>
        <end position="276"/>
    </location>
</feature>
<dbReference type="GO" id="GO:0006355">
    <property type="term" value="P:regulation of DNA-templated transcription"/>
    <property type="evidence" value="ECO:0007669"/>
    <property type="project" value="InterPro"/>
</dbReference>
<dbReference type="Gene3D" id="3.30.565.10">
    <property type="entry name" value="Histidine kinase-like ATPase, C-terminal domain"/>
    <property type="match status" value="1"/>
</dbReference>
<keyword evidence="3" id="KW-0902">Two-component regulatory system</keyword>
<dbReference type="InterPro" id="IPR013767">
    <property type="entry name" value="PAS_fold"/>
</dbReference>
<dbReference type="InterPro" id="IPR036890">
    <property type="entry name" value="HATPase_C_sf"/>
</dbReference>
<feature type="domain" description="PAS" evidence="6">
    <location>
        <begin position="149"/>
        <end position="221"/>
    </location>
</feature>
<keyword evidence="1" id="KW-0808">Transferase</keyword>
<dbReference type="GO" id="GO:0000155">
    <property type="term" value="F:phosphorelay sensor kinase activity"/>
    <property type="evidence" value="ECO:0007669"/>
    <property type="project" value="InterPro"/>
</dbReference>
<dbReference type="Proteomes" id="UP000290204">
    <property type="component" value="Unassembled WGS sequence"/>
</dbReference>
<evidence type="ECO:0000313" key="9">
    <source>
        <dbReference type="Proteomes" id="UP000290204"/>
    </source>
</evidence>
<comment type="caution">
    <text evidence="8">The sequence shown here is derived from an EMBL/GenBank/DDBJ whole genome shotgun (WGS) entry which is preliminary data.</text>
</comment>
<dbReference type="GO" id="GO:0046983">
    <property type="term" value="F:protein dimerization activity"/>
    <property type="evidence" value="ECO:0007669"/>
    <property type="project" value="InterPro"/>
</dbReference>
<evidence type="ECO:0000256" key="3">
    <source>
        <dbReference type="ARBA" id="ARBA00023012"/>
    </source>
</evidence>
<dbReference type="CDD" id="cd00130">
    <property type="entry name" value="PAS"/>
    <property type="match status" value="3"/>
</dbReference>
<dbReference type="AlphaFoldDB" id="A0A4Q1CDU5"/>
<dbReference type="InterPro" id="IPR001610">
    <property type="entry name" value="PAC"/>
</dbReference>
<dbReference type="SMART" id="SM00086">
    <property type="entry name" value="PAC"/>
    <property type="match status" value="3"/>
</dbReference>
<feature type="domain" description="PAC" evidence="7">
    <location>
        <begin position="478"/>
        <end position="525"/>
    </location>
</feature>
<keyword evidence="9" id="KW-1185">Reference proteome</keyword>
<dbReference type="SUPFAM" id="SSF55874">
    <property type="entry name" value="ATPase domain of HSP90 chaperone/DNA topoisomerase II/histidine kinase"/>
    <property type="match status" value="1"/>
</dbReference>
<dbReference type="SMART" id="SM00091">
    <property type="entry name" value="PAS"/>
    <property type="match status" value="3"/>
</dbReference>
<accession>A0A4Q1CDU5</accession>
<dbReference type="SMART" id="SM00387">
    <property type="entry name" value="HATPase_c"/>
    <property type="match status" value="1"/>
</dbReference>
<dbReference type="RefSeq" id="WP_129132936.1">
    <property type="nucleotide sequence ID" value="NZ_SDHW01000010.1"/>
</dbReference>
<dbReference type="NCBIfam" id="TIGR00229">
    <property type="entry name" value="sensory_box"/>
    <property type="match status" value="3"/>
</dbReference>
<evidence type="ECO:0000256" key="1">
    <source>
        <dbReference type="ARBA" id="ARBA00022679"/>
    </source>
</evidence>
<organism evidence="8 9">
    <name type="scientific">Lacibacter luteus</name>
    <dbReference type="NCBI Taxonomy" id="2508719"/>
    <lineage>
        <taxon>Bacteria</taxon>
        <taxon>Pseudomonadati</taxon>
        <taxon>Bacteroidota</taxon>
        <taxon>Chitinophagia</taxon>
        <taxon>Chitinophagales</taxon>
        <taxon>Chitinophagaceae</taxon>
        <taxon>Lacibacter</taxon>
    </lineage>
</organism>
<dbReference type="Gene3D" id="3.30.450.20">
    <property type="entry name" value="PAS domain"/>
    <property type="match status" value="3"/>
</dbReference>
<dbReference type="CDD" id="cd16917">
    <property type="entry name" value="HATPase_UhpB-NarQ-NarX-like"/>
    <property type="match status" value="1"/>
</dbReference>
<dbReference type="InterPro" id="IPR035965">
    <property type="entry name" value="PAS-like_dom_sf"/>
</dbReference>
<dbReference type="InterPro" id="IPR000700">
    <property type="entry name" value="PAS-assoc_C"/>
</dbReference>
<dbReference type="PANTHER" id="PTHR24421">
    <property type="entry name" value="NITRATE/NITRITE SENSOR PROTEIN NARX-RELATED"/>
    <property type="match status" value="1"/>
</dbReference>
<evidence type="ECO:0000259" key="7">
    <source>
        <dbReference type="PROSITE" id="PS50113"/>
    </source>
</evidence>
<dbReference type="EMBL" id="SDHW01000010">
    <property type="protein sequence ID" value="RXK57537.1"/>
    <property type="molecule type" value="Genomic_DNA"/>
</dbReference>
<evidence type="ECO:0000256" key="4">
    <source>
        <dbReference type="SAM" id="Coils"/>
    </source>
</evidence>
<dbReference type="InterPro" id="IPR003594">
    <property type="entry name" value="HATPase_dom"/>
</dbReference>
<feature type="domain" description="PAS" evidence="6">
    <location>
        <begin position="406"/>
        <end position="461"/>
    </location>
</feature>
<reference evidence="8 9" key="1">
    <citation type="submission" date="2019-01" db="EMBL/GenBank/DDBJ databases">
        <title>Lacibacter sp. strain TTM-7.</title>
        <authorList>
            <person name="Chen W.-M."/>
        </authorList>
    </citation>
    <scope>NUCLEOTIDE SEQUENCE [LARGE SCALE GENOMIC DNA]</scope>
    <source>
        <strain evidence="8 9">TTM-7</strain>
    </source>
</reference>
<proteinExistence type="predicted"/>
<evidence type="ECO:0000256" key="2">
    <source>
        <dbReference type="ARBA" id="ARBA00022777"/>
    </source>
</evidence>
<dbReference type="Pfam" id="PF08447">
    <property type="entry name" value="PAS_3"/>
    <property type="match status" value="2"/>
</dbReference>
<dbReference type="Pfam" id="PF02518">
    <property type="entry name" value="HATPase_c"/>
    <property type="match status" value="1"/>
</dbReference>
<sequence length="753" mass="86496">MQIKVNILAGVSVKSVDSFLSLLTDNTQFIYQVECVKTKEEFLLKANAANHQLFILELGFIKNHFPDFSNYMSSRSLSTGKILLCNLGDFEEAVQFMHNPFDDCLLIDTLTSAKVEKSIRTALVKTKQSSISNGNTDEHLLVKQELQKFYERFIRISSTTNDGVWEWDLKDNSLWANESHQQLYGLTIADPVPLKEEWVERIHPDDRQRLLDMQDHALASDTNVFISEYRFRATDGYKYIFDRCYIERDEKGNPVLMTGSMMDITERKSAEEKIVQSNERFQLLARTTNEALWETDFITGYTWSNETHQQLYGLTLQDDAPLLEQWEASIHEDDRSTVLQSFKDALNSKENVWISEYRLVKYNGEVVVIYDRTYIVRNENGIPVRMTGSMMDITDRKKAIDALMKSEEKYRTLVEQATDAIFIADQNGKFVVVNPAAVKLSKYSEEELMQMTIYHLSDQEELKTKPFAFEEMKSERGASSERRMRRKDGAYVDIEINAKFLSDGRFLAFIRDITERKKAENELNNSYRAIRKLTSHLQQAREEERKHIARNIHDELGQLLTVLKMDISWLTKKIKAMNVPAITEKADGVLEVLNNTVHSVRRIAADLRPGLLDDLGLIAAIEWHLGEFGKRTSIQTRFLTSEIQAELPVEYATSLFRIYQESMTNIARHSEATEATVELEEHDNIITMRISDNGKGFDIGVVGKRKTLGLLGMKERAEMMGGSFEINKHSGGGVQIEVQLPMLKGEPFETLQI</sequence>
<feature type="domain" description="Histidine kinase" evidence="5">
    <location>
        <begin position="655"/>
        <end position="744"/>
    </location>
</feature>
<dbReference type="InterPro" id="IPR000014">
    <property type="entry name" value="PAS"/>
</dbReference>
<keyword evidence="2" id="KW-0418">Kinase</keyword>
<dbReference type="GO" id="GO:0016020">
    <property type="term" value="C:membrane"/>
    <property type="evidence" value="ECO:0007669"/>
    <property type="project" value="InterPro"/>
</dbReference>
<dbReference type="Gene3D" id="1.20.5.1930">
    <property type="match status" value="1"/>
</dbReference>
<evidence type="ECO:0000259" key="5">
    <source>
        <dbReference type="PROSITE" id="PS50109"/>
    </source>
</evidence>
<dbReference type="Pfam" id="PF07730">
    <property type="entry name" value="HisKA_3"/>
    <property type="match status" value="1"/>
</dbReference>
<keyword evidence="4" id="KW-0175">Coiled coil</keyword>
<feature type="coiled-coil region" evidence="4">
    <location>
        <begin position="516"/>
        <end position="543"/>
    </location>
</feature>
<dbReference type="InterPro" id="IPR050482">
    <property type="entry name" value="Sensor_HK_TwoCompSys"/>
</dbReference>
<name>A0A4Q1CDU5_9BACT</name>
<gene>
    <name evidence="8" type="ORF">ESA94_21025</name>
</gene>
<evidence type="ECO:0000313" key="8">
    <source>
        <dbReference type="EMBL" id="RXK57537.1"/>
    </source>
</evidence>
<dbReference type="OrthoDB" id="5401121at2"/>
<feature type="domain" description="PAC" evidence="7">
    <location>
        <begin position="353"/>
        <end position="405"/>
    </location>
</feature>
<dbReference type="PROSITE" id="PS50113">
    <property type="entry name" value="PAC"/>
    <property type="match status" value="3"/>
</dbReference>